<dbReference type="AlphaFoldDB" id="A0A2J5PA66"/>
<dbReference type="InterPro" id="IPR027417">
    <property type="entry name" value="P-loop_NTPase"/>
</dbReference>
<evidence type="ECO:0000313" key="2">
    <source>
        <dbReference type="EMBL" id="PLO62939.1"/>
    </source>
</evidence>
<protein>
    <submittedName>
        <fullName evidence="2">Exclusion suppressor FxsA</fullName>
    </submittedName>
</protein>
<dbReference type="SUPFAM" id="SSF52540">
    <property type="entry name" value="P-loop containing nucleoside triphosphate hydrolases"/>
    <property type="match status" value="1"/>
</dbReference>
<dbReference type="PANTHER" id="PTHR22674:SF6">
    <property type="entry name" value="NTPASE KAP FAMILY P-LOOP DOMAIN-CONTAINING PROTEIN 1"/>
    <property type="match status" value="1"/>
</dbReference>
<feature type="domain" description="KAP NTPase" evidence="1">
    <location>
        <begin position="27"/>
        <end position="332"/>
    </location>
</feature>
<comment type="caution">
    <text evidence="2">The sequence shown here is derived from an EMBL/GenBank/DDBJ whole genome shotgun (WGS) entry which is preliminary data.</text>
</comment>
<dbReference type="Pfam" id="PF07693">
    <property type="entry name" value="KAP_NTPase"/>
    <property type="match status" value="1"/>
</dbReference>
<dbReference type="InterPro" id="IPR052754">
    <property type="entry name" value="NTPase_KAP_P-loop"/>
</dbReference>
<evidence type="ECO:0000313" key="3">
    <source>
        <dbReference type="Proteomes" id="UP000234667"/>
    </source>
</evidence>
<dbReference type="EMBL" id="PIDR01001339">
    <property type="protein sequence ID" value="PLO62939.1"/>
    <property type="molecule type" value="Genomic_DNA"/>
</dbReference>
<dbReference type="Proteomes" id="UP000234667">
    <property type="component" value="Unassembled WGS sequence"/>
</dbReference>
<accession>A0A2J5PA66</accession>
<dbReference type="InterPro" id="IPR011646">
    <property type="entry name" value="KAP_P-loop"/>
</dbReference>
<name>A0A2J5PA66_9ENTR</name>
<dbReference type="PANTHER" id="PTHR22674">
    <property type="entry name" value="NTPASE, KAP FAMILY P-LOOP DOMAIN-CONTAINING 1"/>
    <property type="match status" value="1"/>
</dbReference>
<organism evidence="2 3">
    <name type="scientific">Klebsiella michiganensis</name>
    <dbReference type="NCBI Taxonomy" id="1134687"/>
    <lineage>
        <taxon>Bacteria</taxon>
        <taxon>Pseudomonadati</taxon>
        <taxon>Pseudomonadota</taxon>
        <taxon>Gammaproteobacteria</taxon>
        <taxon>Enterobacterales</taxon>
        <taxon>Enterobacteriaceae</taxon>
        <taxon>Klebsiella/Raoultella group</taxon>
        <taxon>Klebsiella</taxon>
    </lineage>
</organism>
<reference evidence="2 3" key="2">
    <citation type="submission" date="2018-01" db="EMBL/GenBank/DDBJ databases">
        <title>Genomic study of Klebsiella pneumoniae.</title>
        <authorList>
            <person name="Yang Y."/>
            <person name="Bicalho R."/>
        </authorList>
    </citation>
    <scope>NUCLEOTIDE SEQUENCE [LARGE SCALE GENOMIC DNA]</scope>
    <source>
        <strain evidence="2 3">A10</strain>
    </source>
</reference>
<feature type="non-terminal residue" evidence="2">
    <location>
        <position position="520"/>
    </location>
</feature>
<reference evidence="2 3" key="1">
    <citation type="submission" date="2017-11" db="EMBL/GenBank/DDBJ databases">
        <authorList>
            <person name="Han C.G."/>
        </authorList>
    </citation>
    <scope>NUCLEOTIDE SEQUENCE [LARGE SCALE GENOMIC DNA]</scope>
    <source>
        <strain evidence="2 3">A10</strain>
    </source>
</reference>
<gene>
    <name evidence="2" type="ORF">CWN49_29130</name>
</gene>
<proteinExistence type="predicted"/>
<sequence length="520" mass="59089">MKIRRQLWNREGLDAAVESAADDRYGFKTIAENIAQSVLSLPLDTSNVIGIEGAWGSGKTSLLNLILKSLNQTKDGHTHVLHISPWLSGSSPVEALFLPVATVIQQEMEKRHPPKGLKKLWRKYLLSPEAQQVIEYAQNTSSRVLPLVEYIGQFSRIVNGIAGGIKVFTGTRFAVNQKTTTKLRAEIAQQLVSLDQKFIVVMDDLDRLEPSQIAEVFRLVRAVADLPRFTHILCYDRNIITHAVEHALNVEDGNRYLQKIIQLSFKIPRPETFDLRYEFGKRAADLYEQINHQRPDAAMLDDLAKVSDTYGAALSTPREIHQAMNSLIFLYPGMRDFVYFPDLCLLQLIRVTNPALYDWTEHYLTERVVVETGQGALADGEKELFQQELVTLLKRFRASGASSFLTLAHWIPGINGHDDEHLNLFEPVSEDFRHNQTTGKRLSSVTHWRYYFAFSAPQNVLPSEFFDRLFVLAALPEKESQLSEQLLSKISSEGSMTGTWFEHILSRLTPGLIREHTFEE</sequence>
<evidence type="ECO:0000259" key="1">
    <source>
        <dbReference type="Pfam" id="PF07693"/>
    </source>
</evidence>
<dbReference type="Gene3D" id="3.40.50.300">
    <property type="entry name" value="P-loop containing nucleotide triphosphate hydrolases"/>
    <property type="match status" value="1"/>
</dbReference>